<name>A0A7S2YEY4_9STRA</name>
<proteinExistence type="predicted"/>
<feature type="compositionally biased region" description="Basic and acidic residues" evidence="1">
    <location>
        <begin position="666"/>
        <end position="675"/>
    </location>
</feature>
<feature type="compositionally biased region" description="Basic and acidic residues" evidence="1">
    <location>
        <begin position="300"/>
        <end position="322"/>
    </location>
</feature>
<reference evidence="2" key="1">
    <citation type="submission" date="2021-01" db="EMBL/GenBank/DDBJ databases">
        <authorList>
            <person name="Corre E."/>
            <person name="Pelletier E."/>
            <person name="Niang G."/>
            <person name="Scheremetjew M."/>
            <person name="Finn R."/>
            <person name="Kale V."/>
            <person name="Holt S."/>
            <person name="Cochrane G."/>
            <person name="Meng A."/>
            <person name="Brown T."/>
            <person name="Cohen L."/>
        </authorList>
    </citation>
    <scope>NUCLEOTIDE SEQUENCE</scope>
    <source>
        <strain evidence="2">CCMP125</strain>
    </source>
</reference>
<feature type="compositionally biased region" description="Gly residues" evidence="1">
    <location>
        <begin position="167"/>
        <end position="176"/>
    </location>
</feature>
<feature type="region of interest" description="Disordered" evidence="1">
    <location>
        <begin position="1"/>
        <end position="866"/>
    </location>
</feature>
<feature type="compositionally biased region" description="Polar residues" evidence="1">
    <location>
        <begin position="810"/>
        <end position="823"/>
    </location>
</feature>
<feature type="compositionally biased region" description="Polar residues" evidence="1">
    <location>
        <begin position="711"/>
        <end position="753"/>
    </location>
</feature>
<feature type="compositionally biased region" description="Polar residues" evidence="1">
    <location>
        <begin position="369"/>
        <end position="394"/>
    </location>
</feature>
<dbReference type="AlphaFoldDB" id="A0A7S2YEY4"/>
<feature type="compositionally biased region" description="Basic and acidic residues" evidence="1">
    <location>
        <begin position="92"/>
        <end position="104"/>
    </location>
</feature>
<feature type="compositionally biased region" description="Pro residues" evidence="1">
    <location>
        <begin position="843"/>
        <end position="862"/>
    </location>
</feature>
<feature type="compositionally biased region" description="Gly residues" evidence="1">
    <location>
        <begin position="605"/>
        <end position="635"/>
    </location>
</feature>
<feature type="compositionally biased region" description="Polar residues" evidence="1">
    <location>
        <begin position="451"/>
        <end position="479"/>
    </location>
</feature>
<feature type="compositionally biased region" description="Low complexity" evidence="1">
    <location>
        <begin position="137"/>
        <end position="150"/>
    </location>
</feature>
<feature type="compositionally biased region" description="Polar residues" evidence="1">
    <location>
        <begin position="404"/>
        <end position="438"/>
    </location>
</feature>
<sequence>MSDEEAGEIPEHDPTPGAGARPLSASSSGGGSSYASLANSNPLAQPLKPPGGSANGNRNEGGSHPPPLRHSSGHSQSRIHRGGGRSSFRGGRGSDGRGRGRGSYDDYGGGRGDGARGRGRGGRHSSGRGGQRMLGGRSHSSRSSSVDRFSAGNSSAGNDDSYDAPSRGGGGRGFGGRFDKRRNSLELSGGLSTERDNSYGGRGGGRFHRGGRGRGDLNFALDTPRSGTDVMGDNDTSSYGPESSGAGRTGRGSMRGGGMPIRGGRGYGRGRRRSSFTDMVENRSSSFAGVSDYASIISGEAKRPRQTENEDTTGTKRPRESFGSEGEILPGNNETRTALNVRGGADRLVPSRGREPYSPRNSKDVQIRTVDTSTAVLSTFQSMAGSKPELTSQLPKPPPPKTTSDSVSQEKSLSGRDNPTATTSQQPVPQTDRGSSNHGDAPNSADGGSEQPRSSPNRPDSTQVAHPLNESSTEASSAQRGRDLKQASPPGDTSDIPKESSEPSPQASGRPEGVSLAGIKQDPSGAQAQSTGESEEEATRSSGASNAITAPRPMSYADMAAASPRFSSGREVPSMGRGAFQRGGGRDGAGRGGRELGLDGRGRGDGFGYGGRGDSFGGRGYGGRSSFGRGDMGFRGRGRAPIGDFGAGRMHGRIGGRGRSDFANMARDRGSDLAHGHGPPQFQEEPSMNQRDQQRQSSTIQPNPNPHSRDNSLPTKPNANPPSYSELGTSVPSYSDLGTSRPSYSELGTNRPSYSELGASRPSYSELGASRSSYSELGTNRPSYSELSTSRSSYAELGKSRSSYAELGTSLPSYSELGTSLPSYSDLGRSKQAPSVSVTKTPPRVPTPTPPTPPPTPPPEPSAPSGLVLALTRLADMEAEMECAYAKHMLLKARQKKLRAQYELMENLPVGIEAIQDDLDKFVNAAQESRPEAAAAT</sequence>
<gene>
    <name evidence="2" type="ORF">APAL1065_LOCUS15083</name>
</gene>
<evidence type="ECO:0000313" key="2">
    <source>
        <dbReference type="EMBL" id="CAD9972670.1"/>
    </source>
</evidence>
<organism evidence="2">
    <name type="scientific">Entomoneis paludosa</name>
    <dbReference type="NCBI Taxonomy" id="265537"/>
    <lineage>
        <taxon>Eukaryota</taxon>
        <taxon>Sar</taxon>
        <taxon>Stramenopiles</taxon>
        <taxon>Ochrophyta</taxon>
        <taxon>Bacillariophyta</taxon>
        <taxon>Bacillariophyceae</taxon>
        <taxon>Bacillariophycidae</taxon>
        <taxon>Entomoneidaceae</taxon>
        <taxon>Entomoneis</taxon>
    </lineage>
</organism>
<dbReference type="EMBL" id="HBHT01022490">
    <property type="protein sequence ID" value="CAD9972670.1"/>
    <property type="molecule type" value="Transcribed_RNA"/>
</dbReference>
<feature type="compositionally biased region" description="Polar residues" evidence="1">
    <location>
        <begin position="770"/>
        <end position="782"/>
    </location>
</feature>
<feature type="compositionally biased region" description="Basic residues" evidence="1">
    <location>
        <begin position="117"/>
        <end position="126"/>
    </location>
</feature>
<feature type="compositionally biased region" description="Polar residues" evidence="1">
    <location>
        <begin position="684"/>
        <end position="702"/>
    </location>
</feature>
<protein>
    <submittedName>
        <fullName evidence="2">Uncharacterized protein</fullName>
    </submittedName>
</protein>
<feature type="compositionally biased region" description="Basic and acidic residues" evidence="1">
    <location>
        <begin position="584"/>
        <end position="604"/>
    </location>
</feature>
<feature type="compositionally biased region" description="Low complexity" evidence="1">
    <location>
        <begin position="16"/>
        <end position="41"/>
    </location>
</feature>
<feature type="compositionally biased region" description="Basic and acidic residues" evidence="1">
    <location>
        <begin position="352"/>
        <end position="366"/>
    </location>
</feature>
<evidence type="ECO:0000256" key="1">
    <source>
        <dbReference type="SAM" id="MobiDB-lite"/>
    </source>
</evidence>
<feature type="compositionally biased region" description="Gly residues" evidence="1">
    <location>
        <begin position="247"/>
        <end position="267"/>
    </location>
</feature>
<accession>A0A7S2YEY4</accession>
<feature type="compositionally biased region" description="Low complexity" evidence="1">
    <location>
        <begin position="783"/>
        <end position="793"/>
    </location>
</feature>